<evidence type="ECO:0000313" key="3">
    <source>
        <dbReference type="WBParaSite" id="scf7180000423615.g11391"/>
    </source>
</evidence>
<evidence type="ECO:0000313" key="2">
    <source>
        <dbReference type="Proteomes" id="UP000887560"/>
    </source>
</evidence>
<name>A0A915P3F9_9BILA</name>
<feature type="signal peptide" evidence="1">
    <location>
        <begin position="1"/>
        <end position="22"/>
    </location>
</feature>
<reference evidence="3" key="1">
    <citation type="submission" date="2022-11" db="UniProtKB">
        <authorList>
            <consortium name="WormBaseParasite"/>
        </authorList>
    </citation>
    <scope>IDENTIFICATION</scope>
</reference>
<dbReference type="Proteomes" id="UP000887560">
    <property type="component" value="Unplaced"/>
</dbReference>
<keyword evidence="1" id="KW-0732">Signal</keyword>
<organism evidence="2 3">
    <name type="scientific">Meloidogyne floridensis</name>
    <dbReference type="NCBI Taxonomy" id="298350"/>
    <lineage>
        <taxon>Eukaryota</taxon>
        <taxon>Metazoa</taxon>
        <taxon>Ecdysozoa</taxon>
        <taxon>Nematoda</taxon>
        <taxon>Chromadorea</taxon>
        <taxon>Rhabditida</taxon>
        <taxon>Tylenchina</taxon>
        <taxon>Tylenchomorpha</taxon>
        <taxon>Tylenchoidea</taxon>
        <taxon>Meloidogynidae</taxon>
        <taxon>Meloidogyninae</taxon>
        <taxon>Meloidogyne</taxon>
    </lineage>
</organism>
<accession>A0A915P3F9</accession>
<protein>
    <submittedName>
        <fullName evidence="3">Uncharacterized protein</fullName>
    </submittedName>
</protein>
<feature type="chain" id="PRO_5036996475" evidence="1">
    <location>
        <begin position="23"/>
        <end position="122"/>
    </location>
</feature>
<dbReference type="WBParaSite" id="scf7180000423615.g11391">
    <property type="protein sequence ID" value="scf7180000423615.g11391"/>
    <property type="gene ID" value="scf7180000423615.g11391"/>
</dbReference>
<keyword evidence="2" id="KW-1185">Reference proteome</keyword>
<proteinExistence type="predicted"/>
<sequence length="122" mass="13711">MSSINILIIFIYFIFVFHKSQQCMKSGNICDDKYAKCCESESLTCKSVQVGGHYLYKCSKGDCVHENNSCNDKNKKYCYPFRCVGSKCKKCTPINSGCTDDNECCSGQCTPTFSFPSSVCKY</sequence>
<dbReference type="AlphaFoldDB" id="A0A915P3F9"/>
<evidence type="ECO:0000256" key="1">
    <source>
        <dbReference type="SAM" id="SignalP"/>
    </source>
</evidence>